<accession>A0ABQ3V546</accession>
<dbReference type="InterPro" id="IPR003374">
    <property type="entry name" value="ApbE-like_sf"/>
</dbReference>
<evidence type="ECO:0000313" key="2">
    <source>
        <dbReference type="EMBL" id="GHO59720.1"/>
    </source>
</evidence>
<dbReference type="Gene3D" id="3.10.520.10">
    <property type="entry name" value="ApbE-like domains"/>
    <property type="match status" value="1"/>
</dbReference>
<name>A0ABQ3V546_9CHLR</name>
<organism evidence="2 3">
    <name type="scientific">Ktedonobacter robiniae</name>
    <dbReference type="NCBI Taxonomy" id="2778365"/>
    <lineage>
        <taxon>Bacteria</taxon>
        <taxon>Bacillati</taxon>
        <taxon>Chloroflexota</taxon>
        <taxon>Ktedonobacteria</taxon>
        <taxon>Ktedonobacterales</taxon>
        <taxon>Ktedonobacteraceae</taxon>
        <taxon>Ktedonobacter</taxon>
    </lineage>
</organism>
<comment type="caution">
    <text evidence="2">The sequence shown here is derived from an EMBL/GenBank/DDBJ whole genome shotgun (WGS) entry which is preliminary data.</text>
</comment>
<feature type="compositionally biased region" description="Basic and acidic residues" evidence="1">
    <location>
        <begin position="111"/>
        <end position="122"/>
    </location>
</feature>
<keyword evidence="3" id="KW-1185">Reference proteome</keyword>
<evidence type="ECO:0000256" key="1">
    <source>
        <dbReference type="SAM" id="MobiDB-lite"/>
    </source>
</evidence>
<feature type="region of interest" description="Disordered" evidence="1">
    <location>
        <begin position="111"/>
        <end position="131"/>
    </location>
</feature>
<evidence type="ECO:0008006" key="4">
    <source>
        <dbReference type="Google" id="ProtNLM"/>
    </source>
</evidence>
<protein>
    <recommendedName>
        <fullName evidence="4">FAD:protein FMN transferase</fullName>
    </recommendedName>
</protein>
<sequence length="168" mass="18805">MGRREFKAMGTTISLLLPIEQAEAGEQLVRALFNVWESTLSRFLPESELSQLNRQPGVPTIVSELLLNTLETALTAAHATEGIYDPTLLEQLIHLGYDRTFEAIAPRQDKPEIGGFREDAGEQSRSTGPRGVSPCPWVVSWILAGSPKAWRLMPRYIFSRERASPTLW</sequence>
<dbReference type="SUPFAM" id="SSF143631">
    <property type="entry name" value="ApbE-like"/>
    <property type="match status" value="1"/>
</dbReference>
<gene>
    <name evidence="2" type="ORF">KSB_81950</name>
</gene>
<proteinExistence type="predicted"/>
<dbReference type="EMBL" id="BNJG01000003">
    <property type="protein sequence ID" value="GHO59720.1"/>
    <property type="molecule type" value="Genomic_DNA"/>
</dbReference>
<dbReference type="InterPro" id="IPR024932">
    <property type="entry name" value="ApbE"/>
</dbReference>
<dbReference type="Proteomes" id="UP000654345">
    <property type="component" value="Unassembled WGS sequence"/>
</dbReference>
<reference evidence="2 3" key="1">
    <citation type="journal article" date="2021" name="Int. J. Syst. Evol. Microbiol.">
        <title>Reticulibacter mediterranei gen. nov., sp. nov., within the new family Reticulibacteraceae fam. nov., and Ktedonospora formicarum gen. nov., sp. nov., Ktedonobacter robiniae sp. nov., Dictyobacter formicarum sp. nov. and Dictyobacter arantiisoli sp. nov., belonging to the class Ktedonobacteria.</title>
        <authorList>
            <person name="Yabe S."/>
            <person name="Zheng Y."/>
            <person name="Wang C.M."/>
            <person name="Sakai Y."/>
            <person name="Abe K."/>
            <person name="Yokota A."/>
            <person name="Donadio S."/>
            <person name="Cavaletti L."/>
            <person name="Monciardini P."/>
        </authorList>
    </citation>
    <scope>NUCLEOTIDE SEQUENCE [LARGE SCALE GENOMIC DNA]</scope>
    <source>
        <strain evidence="2 3">SOSP1-30</strain>
    </source>
</reference>
<dbReference type="Pfam" id="PF02424">
    <property type="entry name" value="ApbE"/>
    <property type="match status" value="1"/>
</dbReference>
<evidence type="ECO:0000313" key="3">
    <source>
        <dbReference type="Proteomes" id="UP000654345"/>
    </source>
</evidence>